<reference evidence="3" key="1">
    <citation type="submission" date="2025-08" db="UniProtKB">
        <authorList>
            <consortium name="RefSeq"/>
        </authorList>
    </citation>
    <scope>IDENTIFICATION</scope>
    <source>
        <tissue evidence="3">Ear skin</tissue>
    </source>
</reference>
<sequence>MGPTFLPKLLPPAGQEACGLGHTPAPARPPPSTLAWPRPPTLAWPPLWGTRLRPARPASPFPSPQLCQRKELGKAAGASSGRVDAWTHVSSVQGHTLAGGHFCAPRPSQCTYRLICTCEDLHTQTHGHRPPAHQGLACLPAPTALCLLEEQRVPDESFPGDRELPGAAPESPPPLSRSQRWDWRKHQGHCWMAVCPLPHLVNQGSNGDQLLPPPAAPSLPAMEPPCRASKPTPLDYLPSCQHWLFVQKLLGWGTYWTTMAMPLTVS</sequence>
<name>A0A8B8REU8_CAMFR</name>
<keyword evidence="2" id="KW-1185">Reference proteome</keyword>
<gene>
    <name evidence="3" type="primary">LOC116657503</name>
</gene>
<evidence type="ECO:0000313" key="2">
    <source>
        <dbReference type="Proteomes" id="UP000694856"/>
    </source>
</evidence>
<accession>A0A8B8REU8</accession>
<dbReference type="KEGG" id="cfr:116657503"/>
<dbReference type="GeneID" id="116657503"/>
<feature type="compositionally biased region" description="Pro residues" evidence="1">
    <location>
        <begin position="26"/>
        <end position="38"/>
    </location>
</feature>
<feature type="region of interest" description="Disordered" evidence="1">
    <location>
        <begin position="156"/>
        <end position="179"/>
    </location>
</feature>
<dbReference type="RefSeq" id="XP_032315800.1">
    <property type="nucleotide sequence ID" value="XM_032459909.1"/>
</dbReference>
<protein>
    <submittedName>
        <fullName evidence="3">Uncharacterized protein LOC116657503</fullName>
    </submittedName>
</protein>
<proteinExistence type="predicted"/>
<dbReference type="AlphaFoldDB" id="A0A8B8REU8"/>
<evidence type="ECO:0000313" key="3">
    <source>
        <dbReference type="RefSeq" id="XP_032315800.1"/>
    </source>
</evidence>
<dbReference type="Proteomes" id="UP000694856">
    <property type="component" value="Chromosome 18"/>
</dbReference>
<organism evidence="2 3">
    <name type="scientific">Camelus ferus</name>
    <name type="common">Wild bactrian camel</name>
    <name type="synonym">Camelus bactrianus ferus</name>
    <dbReference type="NCBI Taxonomy" id="419612"/>
    <lineage>
        <taxon>Eukaryota</taxon>
        <taxon>Metazoa</taxon>
        <taxon>Chordata</taxon>
        <taxon>Craniata</taxon>
        <taxon>Vertebrata</taxon>
        <taxon>Euteleostomi</taxon>
        <taxon>Mammalia</taxon>
        <taxon>Eutheria</taxon>
        <taxon>Laurasiatheria</taxon>
        <taxon>Artiodactyla</taxon>
        <taxon>Tylopoda</taxon>
        <taxon>Camelidae</taxon>
        <taxon>Camelus</taxon>
    </lineage>
</organism>
<evidence type="ECO:0000256" key="1">
    <source>
        <dbReference type="SAM" id="MobiDB-lite"/>
    </source>
</evidence>
<feature type="region of interest" description="Disordered" evidence="1">
    <location>
        <begin position="12"/>
        <end position="38"/>
    </location>
</feature>